<dbReference type="EMBL" id="JADGIZ020000001">
    <property type="protein sequence ID" value="KAL2920237.1"/>
    <property type="molecule type" value="Genomic_DNA"/>
</dbReference>
<gene>
    <name evidence="1" type="ORF">HK105_200305</name>
</gene>
<comment type="caution">
    <text evidence="1">The sequence shown here is derived from an EMBL/GenBank/DDBJ whole genome shotgun (WGS) entry which is preliminary data.</text>
</comment>
<dbReference type="Proteomes" id="UP001527925">
    <property type="component" value="Unassembled WGS sequence"/>
</dbReference>
<reference evidence="1 2" key="1">
    <citation type="submission" date="2023-09" db="EMBL/GenBank/DDBJ databases">
        <title>Pangenome analysis of Batrachochytrium dendrobatidis and related Chytrids.</title>
        <authorList>
            <person name="Yacoub M.N."/>
            <person name="Stajich J.E."/>
            <person name="James T.Y."/>
        </authorList>
    </citation>
    <scope>NUCLEOTIDE SEQUENCE [LARGE SCALE GENOMIC DNA]</scope>
    <source>
        <strain evidence="1 2">JEL0888</strain>
    </source>
</reference>
<evidence type="ECO:0000313" key="1">
    <source>
        <dbReference type="EMBL" id="KAL2920237.1"/>
    </source>
</evidence>
<organism evidence="1 2">
    <name type="scientific">Polyrhizophydium stewartii</name>
    <dbReference type="NCBI Taxonomy" id="2732419"/>
    <lineage>
        <taxon>Eukaryota</taxon>
        <taxon>Fungi</taxon>
        <taxon>Fungi incertae sedis</taxon>
        <taxon>Chytridiomycota</taxon>
        <taxon>Chytridiomycota incertae sedis</taxon>
        <taxon>Chytridiomycetes</taxon>
        <taxon>Rhizophydiales</taxon>
        <taxon>Rhizophydiales incertae sedis</taxon>
        <taxon>Polyrhizophydium</taxon>
    </lineage>
</organism>
<protein>
    <submittedName>
        <fullName evidence="1">Uncharacterized protein</fullName>
    </submittedName>
</protein>
<evidence type="ECO:0000313" key="2">
    <source>
        <dbReference type="Proteomes" id="UP001527925"/>
    </source>
</evidence>
<accession>A0ABR4NL42</accession>
<proteinExistence type="predicted"/>
<sequence length="341" mass="36615">MDPAPLAVWAVDPALPDGSLVKALPLALLDLPEIRTPRGAALVNVSYAPRVQDLNVGALAILIQRLLRSGPAAVALDIVTDANPRFRIPHLGSWVVNMHRSSSVLPAPQAPPFDPAVLNPNLIDSQVTVITTPAGKTQYAIKAVAGFDIPWAFSMSDLDLTFTFGVYSLPAPSGNPATAPHHLIDVSVTPGALHAGPQNSLLISALTDHEHTDMLMALVGQLADGIDAAVSVQDIRISYLRGRSPLPWLEDLAAFIKFDLTLPGVSDLWFFNAVAKDSKRSMHVIVVAAPLVIYSGYQLFGRLVLGKERLQRDPVIEAAVKEEFSTTPGSTIISWINDLFK</sequence>
<keyword evidence="2" id="KW-1185">Reference proteome</keyword>
<name>A0ABR4NL42_9FUNG</name>